<comment type="caution">
    <text evidence="1">The sequence shown here is derived from an EMBL/GenBank/DDBJ whole genome shotgun (WGS) entry which is preliminary data.</text>
</comment>
<proteinExistence type="predicted"/>
<accession>A0A5J9T962</accession>
<dbReference type="AlphaFoldDB" id="A0A5J9T962"/>
<keyword evidence="2" id="KW-1185">Reference proteome</keyword>
<feature type="non-terminal residue" evidence="1">
    <location>
        <position position="1"/>
    </location>
</feature>
<dbReference type="EMBL" id="RWGY01000039">
    <property type="protein sequence ID" value="TVU07906.1"/>
    <property type="molecule type" value="Genomic_DNA"/>
</dbReference>
<evidence type="ECO:0000313" key="1">
    <source>
        <dbReference type="EMBL" id="TVU07906.1"/>
    </source>
</evidence>
<protein>
    <submittedName>
        <fullName evidence="1">Uncharacterized protein</fullName>
    </submittedName>
</protein>
<organism evidence="1 2">
    <name type="scientific">Eragrostis curvula</name>
    <name type="common">weeping love grass</name>
    <dbReference type="NCBI Taxonomy" id="38414"/>
    <lineage>
        <taxon>Eukaryota</taxon>
        <taxon>Viridiplantae</taxon>
        <taxon>Streptophyta</taxon>
        <taxon>Embryophyta</taxon>
        <taxon>Tracheophyta</taxon>
        <taxon>Spermatophyta</taxon>
        <taxon>Magnoliopsida</taxon>
        <taxon>Liliopsida</taxon>
        <taxon>Poales</taxon>
        <taxon>Poaceae</taxon>
        <taxon>PACMAD clade</taxon>
        <taxon>Chloridoideae</taxon>
        <taxon>Eragrostideae</taxon>
        <taxon>Eragrostidinae</taxon>
        <taxon>Eragrostis</taxon>
    </lineage>
</organism>
<gene>
    <name evidence="1" type="ORF">EJB05_41283</name>
</gene>
<evidence type="ECO:0000313" key="2">
    <source>
        <dbReference type="Proteomes" id="UP000324897"/>
    </source>
</evidence>
<name>A0A5J9T962_9POAL</name>
<sequence>MDRVRSMSTEGNHVGNARQPRMTPLRIILLPWKVLNASSAVCSLLNELNTSRRERLRLESENIRLQVCLTMKEKELAWADDNVNELNEGFMEAKVQIEQRDSQIAYLKQKNAELEDVVANLASSDGAT</sequence>
<reference evidence="1 2" key="1">
    <citation type="journal article" date="2019" name="Sci. Rep.">
        <title>A high-quality genome of Eragrostis curvula grass provides insights into Poaceae evolution and supports new strategies to enhance forage quality.</title>
        <authorList>
            <person name="Carballo J."/>
            <person name="Santos B.A.C.M."/>
            <person name="Zappacosta D."/>
            <person name="Garbus I."/>
            <person name="Selva J.P."/>
            <person name="Gallo C.A."/>
            <person name="Diaz A."/>
            <person name="Albertini E."/>
            <person name="Caccamo M."/>
            <person name="Echenique V."/>
        </authorList>
    </citation>
    <scope>NUCLEOTIDE SEQUENCE [LARGE SCALE GENOMIC DNA]</scope>
    <source>
        <strain evidence="2">cv. Victoria</strain>
        <tissue evidence="1">Leaf</tissue>
    </source>
</reference>
<dbReference type="Proteomes" id="UP000324897">
    <property type="component" value="Chromosome 3"/>
</dbReference>
<dbReference type="Gramene" id="TVU07906">
    <property type="protein sequence ID" value="TVU07906"/>
    <property type="gene ID" value="EJB05_41283"/>
</dbReference>